<dbReference type="RefSeq" id="WP_132875825.1">
    <property type="nucleotide sequence ID" value="NZ_SLXQ01000001.1"/>
</dbReference>
<dbReference type="InterPro" id="IPR000182">
    <property type="entry name" value="GNAT_dom"/>
</dbReference>
<evidence type="ECO:0000256" key="1">
    <source>
        <dbReference type="ARBA" id="ARBA00022679"/>
    </source>
</evidence>
<evidence type="ECO:0000313" key="5">
    <source>
        <dbReference type="Proteomes" id="UP000294911"/>
    </source>
</evidence>
<dbReference type="OrthoDB" id="273614at2"/>
<evidence type="ECO:0000259" key="2">
    <source>
        <dbReference type="PROSITE" id="PS50995"/>
    </source>
</evidence>
<dbReference type="InterPro" id="IPR000835">
    <property type="entry name" value="HTH_MarR-typ"/>
</dbReference>
<proteinExistence type="predicted"/>
<dbReference type="Pfam" id="PF00583">
    <property type="entry name" value="Acetyltransf_1"/>
    <property type="match status" value="1"/>
</dbReference>
<dbReference type="GO" id="GO:0003700">
    <property type="term" value="F:DNA-binding transcription factor activity"/>
    <property type="evidence" value="ECO:0007669"/>
    <property type="project" value="InterPro"/>
</dbReference>
<dbReference type="CDD" id="cd04301">
    <property type="entry name" value="NAT_SF"/>
    <property type="match status" value="1"/>
</dbReference>
<reference evidence="4 5" key="1">
    <citation type="submission" date="2019-03" db="EMBL/GenBank/DDBJ databases">
        <title>Genomic Encyclopedia of Type Strains, Phase IV (KMG-IV): sequencing the most valuable type-strain genomes for metagenomic binning, comparative biology and taxonomic classification.</title>
        <authorList>
            <person name="Goeker M."/>
        </authorList>
    </citation>
    <scope>NUCLEOTIDE SEQUENCE [LARGE SCALE GENOMIC DNA]</scope>
    <source>
        <strain evidence="4 5">DSM 45765</strain>
    </source>
</reference>
<dbReference type="PROSITE" id="PS50995">
    <property type="entry name" value="HTH_MARR_2"/>
    <property type="match status" value="1"/>
</dbReference>
<dbReference type="AlphaFoldDB" id="A0A4R2R5N0"/>
<dbReference type="InterPro" id="IPR036388">
    <property type="entry name" value="WH-like_DNA-bd_sf"/>
</dbReference>
<dbReference type="PANTHER" id="PTHR13947:SF37">
    <property type="entry name" value="LD18367P"/>
    <property type="match status" value="1"/>
</dbReference>
<comment type="caution">
    <text evidence="4">The sequence shown here is derived from an EMBL/GenBank/DDBJ whole genome shotgun (WGS) entry which is preliminary data.</text>
</comment>
<evidence type="ECO:0000313" key="4">
    <source>
        <dbReference type="EMBL" id="TCP57337.1"/>
    </source>
</evidence>
<dbReference type="Proteomes" id="UP000294911">
    <property type="component" value="Unassembled WGS sequence"/>
</dbReference>
<evidence type="ECO:0000259" key="3">
    <source>
        <dbReference type="PROSITE" id="PS51186"/>
    </source>
</evidence>
<dbReference type="Gene3D" id="3.40.630.30">
    <property type="match status" value="1"/>
</dbReference>
<keyword evidence="5" id="KW-1185">Reference proteome</keyword>
<accession>A0A4R2R5N0</accession>
<dbReference type="SUPFAM" id="SSF55729">
    <property type="entry name" value="Acyl-CoA N-acyltransferases (Nat)"/>
    <property type="match status" value="1"/>
</dbReference>
<gene>
    <name evidence="4" type="ORF">EV191_1011292</name>
</gene>
<dbReference type="SUPFAM" id="SSF46785">
    <property type="entry name" value="Winged helix' DNA-binding domain"/>
    <property type="match status" value="1"/>
</dbReference>
<organism evidence="4 5">
    <name type="scientific">Tamaricihabitans halophyticus</name>
    <dbReference type="NCBI Taxonomy" id="1262583"/>
    <lineage>
        <taxon>Bacteria</taxon>
        <taxon>Bacillati</taxon>
        <taxon>Actinomycetota</taxon>
        <taxon>Actinomycetes</taxon>
        <taxon>Pseudonocardiales</taxon>
        <taxon>Pseudonocardiaceae</taxon>
        <taxon>Tamaricihabitans</taxon>
    </lineage>
</organism>
<dbReference type="InterPro" id="IPR050769">
    <property type="entry name" value="NAT_camello-type"/>
</dbReference>
<dbReference type="PROSITE" id="PS51186">
    <property type="entry name" value="GNAT"/>
    <property type="match status" value="1"/>
</dbReference>
<dbReference type="InterPro" id="IPR016181">
    <property type="entry name" value="Acyl_CoA_acyltransferase"/>
</dbReference>
<name>A0A4R2R5N0_9PSEU</name>
<feature type="domain" description="HTH marR-type" evidence="2">
    <location>
        <begin position="1"/>
        <end position="138"/>
    </location>
</feature>
<feature type="domain" description="N-acetyltransferase" evidence="3">
    <location>
        <begin position="148"/>
        <end position="305"/>
    </location>
</feature>
<sequence>MNQLDERVAVLRAFNRRYTRTIGLLDDQVYVGYPLPEARVLFELGQQQDTEVSALRTELNMDAGQLSRLLGKLADRGLLTKRPCPQDARKQWVRLTEQGKQAFAELDHRAAEQLGVFLGQLTEPAQHRLVAALGVVDEVLHEPPNGPVVIRAPRPGDLGWVVQRHGQRYAAEYGWNAEFEALVARIVADYANGRDQSGEAAWIAELAGEPVGCVFCARESADTAKLRLLLVEPAARGHGIGGLLVNECIEFARSAGYQTLELWTNDVLGAARRIYQRAGFELVSSEPHHSFGHDLVGEYWRRTLR</sequence>
<keyword evidence="1 4" id="KW-0808">Transferase</keyword>
<dbReference type="PANTHER" id="PTHR13947">
    <property type="entry name" value="GNAT FAMILY N-ACETYLTRANSFERASE"/>
    <property type="match status" value="1"/>
</dbReference>
<dbReference type="EMBL" id="SLXQ01000001">
    <property type="protein sequence ID" value="TCP57337.1"/>
    <property type="molecule type" value="Genomic_DNA"/>
</dbReference>
<dbReference type="GO" id="GO:0008080">
    <property type="term" value="F:N-acetyltransferase activity"/>
    <property type="evidence" value="ECO:0007669"/>
    <property type="project" value="InterPro"/>
</dbReference>
<dbReference type="Pfam" id="PF12802">
    <property type="entry name" value="MarR_2"/>
    <property type="match status" value="1"/>
</dbReference>
<dbReference type="InterPro" id="IPR036390">
    <property type="entry name" value="WH_DNA-bd_sf"/>
</dbReference>
<dbReference type="SMART" id="SM00347">
    <property type="entry name" value="HTH_MARR"/>
    <property type="match status" value="1"/>
</dbReference>
<dbReference type="Gene3D" id="1.10.10.10">
    <property type="entry name" value="Winged helix-like DNA-binding domain superfamily/Winged helix DNA-binding domain"/>
    <property type="match status" value="1"/>
</dbReference>
<protein>
    <submittedName>
        <fullName evidence="4">MarR family transcriptional regulator with acetyltransferase activity</fullName>
    </submittedName>
</protein>